<keyword evidence="1" id="KW-0472">Membrane</keyword>
<evidence type="ECO:0000256" key="1">
    <source>
        <dbReference type="SAM" id="Phobius"/>
    </source>
</evidence>
<keyword evidence="1" id="KW-1133">Transmembrane helix</keyword>
<keyword evidence="1" id="KW-0812">Transmembrane</keyword>
<organism evidence="2 3">
    <name type="scientific">Lentzea rhizosphaerae</name>
    <dbReference type="NCBI Taxonomy" id="2041025"/>
    <lineage>
        <taxon>Bacteria</taxon>
        <taxon>Bacillati</taxon>
        <taxon>Actinomycetota</taxon>
        <taxon>Actinomycetes</taxon>
        <taxon>Pseudonocardiales</taxon>
        <taxon>Pseudonocardiaceae</taxon>
        <taxon>Lentzea</taxon>
    </lineage>
</organism>
<comment type="caution">
    <text evidence="2">The sequence shown here is derived from an EMBL/GenBank/DDBJ whole genome shotgun (WGS) entry which is preliminary data.</text>
</comment>
<dbReference type="Proteomes" id="UP001595690">
    <property type="component" value="Unassembled WGS sequence"/>
</dbReference>
<evidence type="ECO:0000313" key="2">
    <source>
        <dbReference type="EMBL" id="MFC3895624.1"/>
    </source>
</evidence>
<gene>
    <name evidence="2" type="ORF">ACFOWZ_29465</name>
</gene>
<evidence type="ECO:0000313" key="3">
    <source>
        <dbReference type="Proteomes" id="UP001595690"/>
    </source>
</evidence>
<keyword evidence="3" id="KW-1185">Reference proteome</keyword>
<sequence length="190" mass="21503">MSSQVPIWVPIVVALLGFAGVILTQMLNARRENRRWQLEAEREELRWSREQSSRSREARAAAYAEVMGAIEALDIVLYEGRRAREDGKSLGELVTSDIREATGNTRRALGPANVHAPEAIRDLMPKAMMPRIRLSRLVLDPASEPTGMRSEWDAGQVGYRVLRAEMRRDLGLDAEDLEVVHAQYREKPAR</sequence>
<dbReference type="EMBL" id="JBHRZI010000025">
    <property type="protein sequence ID" value="MFC3895624.1"/>
    <property type="molecule type" value="Genomic_DNA"/>
</dbReference>
<reference evidence="3" key="1">
    <citation type="journal article" date="2019" name="Int. J. Syst. Evol. Microbiol.">
        <title>The Global Catalogue of Microorganisms (GCM) 10K type strain sequencing project: providing services to taxonomists for standard genome sequencing and annotation.</title>
        <authorList>
            <consortium name="The Broad Institute Genomics Platform"/>
            <consortium name="The Broad Institute Genome Sequencing Center for Infectious Disease"/>
            <person name="Wu L."/>
            <person name="Ma J."/>
        </authorList>
    </citation>
    <scope>NUCLEOTIDE SEQUENCE [LARGE SCALE GENOMIC DNA]</scope>
    <source>
        <strain evidence="3">CGMCC 4.7405</strain>
    </source>
</reference>
<proteinExistence type="predicted"/>
<name>A0ABV8C0U7_9PSEU</name>
<feature type="transmembrane region" description="Helical" evidence="1">
    <location>
        <begin position="6"/>
        <end position="27"/>
    </location>
</feature>
<accession>A0ABV8C0U7</accession>
<protein>
    <submittedName>
        <fullName evidence="2">Uncharacterized protein</fullName>
    </submittedName>
</protein>
<dbReference type="RefSeq" id="WP_382377152.1">
    <property type="nucleotide sequence ID" value="NZ_JBHRZI010000025.1"/>
</dbReference>